<feature type="non-terminal residue" evidence="1">
    <location>
        <position position="1"/>
    </location>
</feature>
<protein>
    <submittedName>
        <fullName evidence="1">NEK10 kinase</fullName>
    </submittedName>
</protein>
<dbReference type="GO" id="GO:0016301">
    <property type="term" value="F:kinase activity"/>
    <property type="evidence" value="ECO:0007669"/>
    <property type="project" value="UniProtKB-KW"/>
</dbReference>
<organism evidence="1 2">
    <name type="scientific">Chloropsis hardwickii</name>
    <dbReference type="NCBI Taxonomy" id="667144"/>
    <lineage>
        <taxon>Eukaryota</taxon>
        <taxon>Metazoa</taxon>
        <taxon>Chordata</taxon>
        <taxon>Craniata</taxon>
        <taxon>Vertebrata</taxon>
        <taxon>Euteleostomi</taxon>
        <taxon>Archelosauria</taxon>
        <taxon>Archosauria</taxon>
        <taxon>Dinosauria</taxon>
        <taxon>Saurischia</taxon>
        <taxon>Theropoda</taxon>
        <taxon>Coelurosauria</taxon>
        <taxon>Aves</taxon>
        <taxon>Neognathae</taxon>
        <taxon>Neoaves</taxon>
        <taxon>Telluraves</taxon>
        <taxon>Australaves</taxon>
        <taxon>Passeriformes</taxon>
        <taxon>Corvoidea</taxon>
        <taxon>Irenidae</taxon>
        <taxon>Chloropsis</taxon>
    </lineage>
</organism>
<keyword evidence="1" id="KW-0418">Kinase</keyword>
<keyword evidence="2" id="KW-1185">Reference proteome</keyword>
<reference evidence="1" key="1">
    <citation type="submission" date="2019-10" db="EMBL/GenBank/DDBJ databases">
        <title>Bird 10,000 Genomes (B10K) Project - Family phase.</title>
        <authorList>
            <person name="Zhang G."/>
        </authorList>
    </citation>
    <scope>NUCLEOTIDE SEQUENCE</scope>
    <source>
        <strain evidence="1">B10K-IZ-033-78</strain>
        <tissue evidence="1">Muscle</tissue>
    </source>
</reference>
<proteinExistence type="predicted"/>
<gene>
    <name evidence="1" type="primary">Nek10</name>
    <name evidence="1" type="ORF">CHLHAR_R07148</name>
</gene>
<sequence length="178" mass="19724">SSVGSLSSANAAGRIQYLHLSDESSPDEIQKNTFSLQVACCAAITELVLNETNAYQVAQVGRFYSVNLSFKRGFNSYVCSINNFCVHCFSKIQKTLRLSRLFPTDLFEILIDIGHYVCDIRAYEGLVSKLHSLKIRCVKQIAESIENMNQNKASTKHVGNYAVLEHLGSGAFGSVYKV</sequence>
<comment type="caution">
    <text evidence="1">The sequence shown here is derived from an EMBL/GenBank/DDBJ whole genome shotgun (WGS) entry which is preliminary data.</text>
</comment>
<feature type="non-terminal residue" evidence="1">
    <location>
        <position position="178"/>
    </location>
</feature>
<keyword evidence="1" id="KW-0808">Transferase</keyword>
<evidence type="ECO:0000313" key="1">
    <source>
        <dbReference type="EMBL" id="NWH29074.1"/>
    </source>
</evidence>
<dbReference type="AlphaFoldDB" id="A0A850UFA3"/>
<evidence type="ECO:0000313" key="2">
    <source>
        <dbReference type="Proteomes" id="UP000640999"/>
    </source>
</evidence>
<dbReference type="OrthoDB" id="248923at2759"/>
<dbReference type="Proteomes" id="UP000640999">
    <property type="component" value="Unassembled WGS sequence"/>
</dbReference>
<name>A0A850UFA3_9CORV</name>
<dbReference type="EMBL" id="WEIW01000001">
    <property type="protein sequence ID" value="NWH29074.1"/>
    <property type="molecule type" value="Genomic_DNA"/>
</dbReference>
<accession>A0A850UFA3</accession>